<feature type="transmembrane region" description="Helical" evidence="1">
    <location>
        <begin position="217"/>
        <end position="239"/>
    </location>
</feature>
<evidence type="ECO:0000313" key="3">
    <source>
        <dbReference type="EMBL" id="CAD9679220.1"/>
    </source>
</evidence>
<gene>
    <name evidence="3" type="ORF">RMAR1173_LOCUS7456</name>
</gene>
<proteinExistence type="predicted"/>
<name>A0A7S2WCT8_9STRA</name>
<protein>
    <recommendedName>
        <fullName evidence="2">Phosphatidic acid phosphatase type 2/haloperoxidase domain-containing protein</fullName>
    </recommendedName>
</protein>
<organism evidence="3">
    <name type="scientific">Rhizochromulina marina</name>
    <dbReference type="NCBI Taxonomy" id="1034831"/>
    <lineage>
        <taxon>Eukaryota</taxon>
        <taxon>Sar</taxon>
        <taxon>Stramenopiles</taxon>
        <taxon>Ochrophyta</taxon>
        <taxon>Dictyochophyceae</taxon>
        <taxon>Rhizochromulinales</taxon>
        <taxon>Rhizochromulina</taxon>
    </lineage>
</organism>
<dbReference type="EMBL" id="HBHJ01011443">
    <property type="protein sequence ID" value="CAD9679220.1"/>
    <property type="molecule type" value="Transcribed_RNA"/>
</dbReference>
<dbReference type="Gene3D" id="1.20.144.10">
    <property type="entry name" value="Phosphatidic acid phosphatase type 2/haloperoxidase"/>
    <property type="match status" value="1"/>
</dbReference>
<feature type="transmembrane region" description="Helical" evidence="1">
    <location>
        <begin position="111"/>
        <end position="132"/>
    </location>
</feature>
<dbReference type="SUPFAM" id="SSF48317">
    <property type="entry name" value="Acid phosphatase/Vanadium-dependent haloperoxidase"/>
    <property type="match status" value="1"/>
</dbReference>
<accession>A0A7S2WCT8</accession>
<dbReference type="CDD" id="cd01610">
    <property type="entry name" value="PAP2_like"/>
    <property type="match status" value="1"/>
</dbReference>
<reference evidence="3" key="1">
    <citation type="submission" date="2021-01" db="EMBL/GenBank/DDBJ databases">
        <authorList>
            <person name="Corre E."/>
            <person name="Pelletier E."/>
            <person name="Niang G."/>
            <person name="Scheremetjew M."/>
            <person name="Finn R."/>
            <person name="Kale V."/>
            <person name="Holt S."/>
            <person name="Cochrane G."/>
            <person name="Meng A."/>
            <person name="Brown T."/>
            <person name="Cohen L."/>
        </authorList>
    </citation>
    <scope>NUCLEOTIDE SEQUENCE</scope>
    <source>
        <strain evidence="3">CCMP1243</strain>
    </source>
</reference>
<evidence type="ECO:0000259" key="2">
    <source>
        <dbReference type="Pfam" id="PF01569"/>
    </source>
</evidence>
<dbReference type="InterPro" id="IPR000326">
    <property type="entry name" value="PAP2/HPO"/>
</dbReference>
<keyword evidence="1" id="KW-0812">Transmembrane</keyword>
<dbReference type="PANTHER" id="PTHR14969:SF55">
    <property type="entry name" value="PHOSPHATIDIC ACID PHOSPHATASE TYPE 2_HALOPEROXIDASE DOMAIN-CONTAINING PROTEIN"/>
    <property type="match status" value="1"/>
</dbReference>
<sequence>MLCMAFMTQLPKRFCWRARPFAVGRAIKVKGLETSSFPSRAVVGAVVYAAWLTTALDQSDWDHGIRGNASGCRLPPWLPRSLLAWGWIVGATFLASAARVLLGVHYASDCVAGAILGIFIHLAGTGLTRWHFSSCHCCDDHSPAVGDSWTTASVAVVILGCLLSGALLLLLSAPPLEFWRKFTHAGSLLLPPLIFILAFLCPTLSGNPRLYGMEKTSSTRAAIGVTLVAFFSGCGFATQKKVISTSLLRQLAAFLVLTSLELLALAAARLWIPG</sequence>
<feature type="transmembrane region" description="Helical" evidence="1">
    <location>
        <begin position="185"/>
        <end position="205"/>
    </location>
</feature>
<keyword evidence="1" id="KW-1133">Transmembrane helix</keyword>
<feature type="transmembrane region" description="Helical" evidence="1">
    <location>
        <begin position="251"/>
        <end position="272"/>
    </location>
</feature>
<evidence type="ECO:0000256" key="1">
    <source>
        <dbReference type="SAM" id="Phobius"/>
    </source>
</evidence>
<feature type="transmembrane region" description="Helical" evidence="1">
    <location>
        <begin position="84"/>
        <end position="104"/>
    </location>
</feature>
<dbReference type="AlphaFoldDB" id="A0A7S2WCT8"/>
<dbReference type="InterPro" id="IPR036938">
    <property type="entry name" value="PAP2/HPO_sf"/>
</dbReference>
<feature type="domain" description="Phosphatidic acid phosphatase type 2/haloperoxidase" evidence="2">
    <location>
        <begin position="6"/>
        <end position="125"/>
    </location>
</feature>
<feature type="transmembrane region" description="Helical" evidence="1">
    <location>
        <begin position="152"/>
        <end position="173"/>
    </location>
</feature>
<dbReference type="GO" id="GO:0042392">
    <property type="term" value="F:sphingosine-1-phosphate phosphatase activity"/>
    <property type="evidence" value="ECO:0007669"/>
    <property type="project" value="TreeGrafter"/>
</dbReference>
<dbReference type="Pfam" id="PF01569">
    <property type="entry name" value="PAP2"/>
    <property type="match status" value="1"/>
</dbReference>
<dbReference type="PANTHER" id="PTHR14969">
    <property type="entry name" value="SPHINGOSINE-1-PHOSPHATE PHOSPHOHYDROLASE"/>
    <property type="match status" value="1"/>
</dbReference>
<keyword evidence="1" id="KW-0472">Membrane</keyword>